<evidence type="ECO:0000256" key="3">
    <source>
        <dbReference type="SAM" id="MobiDB-lite"/>
    </source>
</evidence>
<dbReference type="SUPFAM" id="SSF48371">
    <property type="entry name" value="ARM repeat"/>
    <property type="match status" value="1"/>
</dbReference>
<evidence type="ECO:0000259" key="4">
    <source>
        <dbReference type="PROSITE" id="PS50303"/>
    </source>
</evidence>
<dbReference type="PROSITE" id="PS50302">
    <property type="entry name" value="PUM"/>
    <property type="match status" value="5"/>
</dbReference>
<feature type="repeat" description="Pumilio" evidence="2">
    <location>
        <begin position="402"/>
        <end position="438"/>
    </location>
</feature>
<dbReference type="InterPro" id="IPR011989">
    <property type="entry name" value="ARM-like"/>
</dbReference>
<proteinExistence type="predicted"/>
<dbReference type="PROSITE" id="PS50303">
    <property type="entry name" value="PUM_HD"/>
    <property type="match status" value="1"/>
</dbReference>
<dbReference type="GO" id="GO:0003729">
    <property type="term" value="F:mRNA binding"/>
    <property type="evidence" value="ECO:0007669"/>
    <property type="project" value="TreeGrafter"/>
</dbReference>
<feature type="repeat" description="Pumilio" evidence="2">
    <location>
        <begin position="475"/>
        <end position="506"/>
    </location>
</feature>
<dbReference type="InterPro" id="IPR016024">
    <property type="entry name" value="ARM-type_fold"/>
</dbReference>
<dbReference type="Pfam" id="PF00806">
    <property type="entry name" value="PUF"/>
    <property type="match status" value="5"/>
</dbReference>
<feature type="region of interest" description="Disordered" evidence="3">
    <location>
        <begin position="1"/>
        <end position="32"/>
    </location>
</feature>
<dbReference type="InterPro" id="IPR033133">
    <property type="entry name" value="PUM-HD"/>
</dbReference>
<dbReference type="InterPro" id="IPR001313">
    <property type="entry name" value="Pumilio_RNA-bd_rpt"/>
</dbReference>
<dbReference type="PANTHER" id="PTHR12537:SF13">
    <property type="entry name" value="PUMILIO HOMOLOGY DOMAIN FAMILY MEMBER 4"/>
    <property type="match status" value="1"/>
</dbReference>
<protein>
    <submittedName>
        <fullName evidence="5">Pumilio homology domain family member</fullName>
    </submittedName>
</protein>
<dbReference type="GO" id="GO:0010608">
    <property type="term" value="P:post-transcriptional regulation of gene expression"/>
    <property type="evidence" value="ECO:0007669"/>
    <property type="project" value="TreeGrafter"/>
</dbReference>
<dbReference type="EMBL" id="JANTQA010000044">
    <property type="protein sequence ID" value="KAJ3434390.1"/>
    <property type="molecule type" value="Genomic_DNA"/>
</dbReference>
<evidence type="ECO:0000313" key="5">
    <source>
        <dbReference type="EMBL" id="KAJ3434390.1"/>
    </source>
</evidence>
<feature type="compositionally biased region" description="Polar residues" evidence="3">
    <location>
        <begin position="276"/>
        <end position="294"/>
    </location>
</feature>
<feature type="compositionally biased region" description="Low complexity" evidence="3">
    <location>
        <begin position="1"/>
        <end position="15"/>
    </location>
</feature>
<feature type="repeat" description="Pumilio" evidence="2">
    <location>
        <begin position="329"/>
        <end position="365"/>
    </location>
</feature>
<feature type="domain" description="PUM-HD" evidence="4">
    <location>
        <begin position="304"/>
        <end position="506"/>
    </location>
</feature>
<feature type="region of interest" description="Disordered" evidence="3">
    <location>
        <begin position="258"/>
        <end position="296"/>
    </location>
</feature>
<dbReference type="SMART" id="SM00025">
    <property type="entry name" value="Pumilio"/>
    <property type="match status" value="5"/>
</dbReference>
<evidence type="ECO:0000256" key="1">
    <source>
        <dbReference type="ARBA" id="ARBA00022737"/>
    </source>
</evidence>
<dbReference type="Proteomes" id="UP001146793">
    <property type="component" value="Unassembled WGS sequence"/>
</dbReference>
<name>A0AAV7Z013_9EUKA</name>
<keyword evidence="1" id="KW-0677">Repeat</keyword>
<dbReference type="AlphaFoldDB" id="A0AAV7Z013"/>
<reference evidence="5" key="1">
    <citation type="submission" date="2022-08" db="EMBL/GenBank/DDBJ databases">
        <title>Novel sulphate-reducing endosymbionts in the free-living metamonad Anaeramoeba.</title>
        <authorList>
            <person name="Jerlstrom-Hultqvist J."/>
            <person name="Cepicka I."/>
            <person name="Gallot-Lavallee L."/>
            <person name="Salas-Leiva D."/>
            <person name="Curtis B.A."/>
            <person name="Zahonova K."/>
            <person name="Pipaliya S."/>
            <person name="Dacks J."/>
            <person name="Roger A.J."/>
        </authorList>
    </citation>
    <scope>NUCLEOTIDE SEQUENCE</scope>
    <source>
        <strain evidence="5">Busselton2</strain>
    </source>
</reference>
<comment type="caution">
    <text evidence="5">The sequence shown here is derived from an EMBL/GenBank/DDBJ whole genome shotgun (WGS) entry which is preliminary data.</text>
</comment>
<feature type="repeat" description="Pumilio" evidence="2">
    <location>
        <begin position="439"/>
        <end position="474"/>
    </location>
</feature>
<dbReference type="PANTHER" id="PTHR12537">
    <property type="entry name" value="RNA BINDING PROTEIN PUMILIO-RELATED"/>
    <property type="match status" value="1"/>
</dbReference>
<dbReference type="Gene3D" id="1.25.10.10">
    <property type="entry name" value="Leucine-rich Repeat Variant"/>
    <property type="match status" value="1"/>
</dbReference>
<feature type="repeat" description="Pumilio" evidence="2">
    <location>
        <begin position="366"/>
        <end position="401"/>
    </location>
</feature>
<organism evidence="5 6">
    <name type="scientific">Anaeramoeba flamelloides</name>
    <dbReference type="NCBI Taxonomy" id="1746091"/>
    <lineage>
        <taxon>Eukaryota</taxon>
        <taxon>Metamonada</taxon>
        <taxon>Anaeramoebidae</taxon>
        <taxon>Anaeramoeba</taxon>
    </lineage>
</organism>
<sequence length="506" mass="59779">MNKHNSNASHNNSNKYPKSSYLWGYKRNPNTQPNKKFTNDINNFHNQYSKNKANLNYNHNTTNNQYNFNRDISNFITNQNTIYQSKNTQPMKIQKKNELLITKNQINKIQIPISDLQKHHFGNRNVNNSLKNQANLYIKSNQTQNQNQKVEQETQNKLHLSKVRRKLRERRSWCVNLKTQNEKNEFLNQINVKKNNYPYYTNFTMSNKQFLPTKNIHQVQIKSKNQDQSNQFQSKSYFNQNCNRNFHQNHQTIRTKIEMKNNTEQKSKNETKNHQKTITVNDNNGYNKNSQPSPRTLELRSFSHRRSVSYDSGKVPNNSNYKRFTSIDDVIGRIYLVAKEQFGCQFLQKQIENTQETKIKKIILDEIYNHLIEIIIDPFRNYLIQKLFEYATIEDKTLIFKQISPELPSISLNQYGTRAVPKMIELIDHPDHSSILIHGIKTSLVELTNDPNGNHILQKCLLKLTEEDKKYIYQGMVKHCVVISTHKHGCCVMQRCIDSAKYQDLE</sequence>
<gene>
    <name evidence="5" type="ORF">M0812_19875</name>
</gene>
<evidence type="ECO:0000256" key="2">
    <source>
        <dbReference type="PROSITE-ProRule" id="PRU00317"/>
    </source>
</evidence>
<dbReference type="GO" id="GO:0005737">
    <property type="term" value="C:cytoplasm"/>
    <property type="evidence" value="ECO:0007669"/>
    <property type="project" value="TreeGrafter"/>
</dbReference>
<evidence type="ECO:0000313" key="6">
    <source>
        <dbReference type="Proteomes" id="UP001146793"/>
    </source>
</evidence>
<feature type="compositionally biased region" description="Basic and acidic residues" evidence="3">
    <location>
        <begin position="258"/>
        <end position="273"/>
    </location>
</feature>
<accession>A0AAV7Z013</accession>